<dbReference type="GO" id="GO:0005524">
    <property type="term" value="F:ATP binding"/>
    <property type="evidence" value="ECO:0007669"/>
    <property type="project" value="UniProtKB-KW"/>
</dbReference>
<keyword evidence="4" id="KW-1185">Reference proteome</keyword>
<accession>A0A6A4VVX6</accession>
<evidence type="ECO:0000313" key="3">
    <source>
        <dbReference type="EMBL" id="KAF0293581.1"/>
    </source>
</evidence>
<keyword evidence="1" id="KW-0547">Nucleotide-binding</keyword>
<comment type="caution">
    <text evidence="3">The sequence shown here is derived from an EMBL/GenBank/DDBJ whole genome shotgun (WGS) entry which is preliminary data.</text>
</comment>
<dbReference type="OrthoDB" id="8182952at2759"/>
<evidence type="ECO:0000313" key="4">
    <source>
        <dbReference type="Proteomes" id="UP000440578"/>
    </source>
</evidence>
<organism evidence="3 4">
    <name type="scientific">Amphibalanus amphitrite</name>
    <name type="common">Striped barnacle</name>
    <name type="synonym">Balanus amphitrite</name>
    <dbReference type="NCBI Taxonomy" id="1232801"/>
    <lineage>
        <taxon>Eukaryota</taxon>
        <taxon>Metazoa</taxon>
        <taxon>Ecdysozoa</taxon>
        <taxon>Arthropoda</taxon>
        <taxon>Crustacea</taxon>
        <taxon>Multicrustacea</taxon>
        <taxon>Cirripedia</taxon>
        <taxon>Thoracica</taxon>
        <taxon>Thoracicalcarea</taxon>
        <taxon>Balanomorpha</taxon>
        <taxon>Balanoidea</taxon>
        <taxon>Balanidae</taxon>
        <taxon>Amphibalaninae</taxon>
        <taxon>Amphibalanus</taxon>
    </lineage>
</organism>
<dbReference type="EMBL" id="VIIS01001736">
    <property type="protein sequence ID" value="KAF0293581.1"/>
    <property type="molecule type" value="Genomic_DNA"/>
</dbReference>
<gene>
    <name evidence="3" type="primary">Myo15a_0</name>
    <name evidence="3" type="ORF">FJT64_008641</name>
</gene>
<evidence type="ECO:0000256" key="1">
    <source>
        <dbReference type="ARBA" id="ARBA00022741"/>
    </source>
</evidence>
<keyword evidence="2" id="KW-0067">ATP-binding</keyword>
<name>A0A6A4VVX6_AMPAM</name>
<proteinExistence type="predicted"/>
<dbReference type="AlphaFoldDB" id="A0A6A4VVX6"/>
<evidence type="ECO:0000256" key="2">
    <source>
        <dbReference type="ARBA" id="ARBA00022840"/>
    </source>
</evidence>
<dbReference type="InterPro" id="IPR027417">
    <property type="entry name" value="P-loop_NTPase"/>
</dbReference>
<protein>
    <submittedName>
        <fullName evidence="3">Unconventional myosin-XV</fullName>
    </submittedName>
</protein>
<dbReference type="Gene3D" id="3.40.850.10">
    <property type="entry name" value="Kinesin motor domain"/>
    <property type="match status" value="1"/>
</dbReference>
<sequence>MHGDLVWFDPGVGYVLPGEVMEYHRLGQVVTVQAVVNGETYTGSILVSVNPYRMFDIYGLDMVKRYEAQLLGSLPP</sequence>
<dbReference type="SUPFAM" id="SSF52540">
    <property type="entry name" value="P-loop containing nucleoside triphosphate hydrolases"/>
    <property type="match status" value="1"/>
</dbReference>
<reference evidence="3 4" key="1">
    <citation type="submission" date="2019-07" db="EMBL/GenBank/DDBJ databases">
        <title>Draft genome assembly of a fouling barnacle, Amphibalanus amphitrite (Darwin, 1854): The first reference genome for Thecostraca.</title>
        <authorList>
            <person name="Kim W."/>
        </authorList>
    </citation>
    <scope>NUCLEOTIDE SEQUENCE [LARGE SCALE GENOMIC DNA]</scope>
    <source>
        <strain evidence="3">SNU_AA5</strain>
        <tissue evidence="3">Soma without cirri and trophi</tissue>
    </source>
</reference>
<dbReference type="InterPro" id="IPR036961">
    <property type="entry name" value="Kinesin_motor_dom_sf"/>
</dbReference>
<dbReference type="Proteomes" id="UP000440578">
    <property type="component" value="Unassembled WGS sequence"/>
</dbReference>